<dbReference type="InterPro" id="IPR037883">
    <property type="entry name" value="Knr4/Smi1-like_sf"/>
</dbReference>
<keyword evidence="5" id="KW-1185">Reference proteome</keyword>
<dbReference type="EMBL" id="FOBN01000016">
    <property type="protein sequence ID" value="SEM41267.1"/>
    <property type="molecule type" value="Genomic_DNA"/>
</dbReference>
<dbReference type="SMART" id="SM00860">
    <property type="entry name" value="SMI1_KNR4"/>
    <property type="match status" value="1"/>
</dbReference>
<evidence type="ECO:0000313" key="5">
    <source>
        <dbReference type="Proteomes" id="UP001224812"/>
    </source>
</evidence>
<dbReference type="GeneID" id="83544224"/>
<dbReference type="STRING" id="97481.SAMN05444853_11643"/>
<accession>A0A1H7Y7F8</accession>
<reference evidence="3" key="2">
    <citation type="submission" date="2016-10" db="EMBL/GenBank/DDBJ databases">
        <authorList>
            <person name="de Groot N.N."/>
        </authorList>
    </citation>
    <scope>NUCLEOTIDE SEQUENCE [LARGE SCALE GENOMIC DNA]</scope>
    <source>
        <strain evidence="3">DSM 24204</strain>
    </source>
</reference>
<dbReference type="EMBL" id="JASAVS010000017">
    <property type="protein sequence ID" value="MDP8085853.1"/>
    <property type="molecule type" value="Genomic_DNA"/>
</dbReference>
<reference evidence="2 5" key="3">
    <citation type="journal article" date="2023" name="Front. Microbiol.">
        <title>Phylogeography and host specificity of Pasteurellaceae pathogenic to sea-farmed fish in the north-east Atlantic.</title>
        <authorList>
            <person name="Gulla S."/>
            <person name="Colquhoun D.J."/>
            <person name="Olsen A.B."/>
            <person name="Spilsberg B."/>
            <person name="Lagesen K."/>
            <person name="Aakesson C.P."/>
            <person name="Strom S."/>
            <person name="Manji F."/>
            <person name="Birkbeck T.H."/>
            <person name="Nilsen H.K."/>
        </authorList>
    </citation>
    <scope>NUCLEOTIDE SEQUENCE [LARGE SCALE GENOMIC DNA]</scope>
    <source>
        <strain evidence="2 5">VIO11850</strain>
    </source>
</reference>
<dbReference type="Gene3D" id="3.40.1580.10">
    <property type="entry name" value="SMI1/KNR4-like"/>
    <property type="match status" value="1"/>
</dbReference>
<evidence type="ECO:0000259" key="1">
    <source>
        <dbReference type="SMART" id="SM00860"/>
    </source>
</evidence>
<dbReference type="SUPFAM" id="SSF160631">
    <property type="entry name" value="SMI1/KNR4-like"/>
    <property type="match status" value="1"/>
</dbReference>
<protein>
    <submittedName>
        <fullName evidence="3">SMI1-KNR4 cell-wall</fullName>
    </submittedName>
    <submittedName>
        <fullName evidence="2">SMI1/KNR4 family protein</fullName>
    </submittedName>
</protein>
<name>A0A1H7Y7F8_9PAST</name>
<reference evidence="4" key="1">
    <citation type="submission" date="2016-10" db="EMBL/GenBank/DDBJ databases">
        <authorList>
            <person name="Varghese N."/>
            <person name="Submissions S."/>
        </authorList>
    </citation>
    <scope>NUCLEOTIDE SEQUENCE [LARGE SCALE GENOMIC DNA]</scope>
    <source>
        <strain evidence="4">DSM 24204</strain>
    </source>
</reference>
<dbReference type="OrthoDB" id="2223083at2"/>
<evidence type="ECO:0000313" key="3">
    <source>
        <dbReference type="EMBL" id="SEM41267.1"/>
    </source>
</evidence>
<organism evidence="3 4">
    <name type="scientific">Phocoenobacter skyensis</name>
    <dbReference type="NCBI Taxonomy" id="97481"/>
    <lineage>
        <taxon>Bacteria</taxon>
        <taxon>Pseudomonadati</taxon>
        <taxon>Pseudomonadota</taxon>
        <taxon>Gammaproteobacteria</taxon>
        <taxon>Pasteurellales</taxon>
        <taxon>Pasteurellaceae</taxon>
        <taxon>Phocoenobacter</taxon>
    </lineage>
</organism>
<gene>
    <name evidence="2" type="ORF">QJT92_07965</name>
    <name evidence="3" type="ORF">SAMN05444853_11643</name>
</gene>
<dbReference type="InterPro" id="IPR018958">
    <property type="entry name" value="Knr4/Smi1-like_dom"/>
</dbReference>
<dbReference type="Proteomes" id="UP001224812">
    <property type="component" value="Unassembled WGS sequence"/>
</dbReference>
<dbReference type="RefSeq" id="WP_090922287.1">
    <property type="nucleotide sequence ID" value="NZ_CP016180.1"/>
</dbReference>
<dbReference type="Proteomes" id="UP000198883">
    <property type="component" value="Unassembled WGS sequence"/>
</dbReference>
<dbReference type="AlphaFoldDB" id="A0A1H7Y7F8"/>
<dbReference type="Pfam" id="PF14568">
    <property type="entry name" value="SUKH_6"/>
    <property type="match status" value="1"/>
</dbReference>
<feature type="domain" description="Knr4/Smi1-like" evidence="1">
    <location>
        <begin position="12"/>
        <end position="146"/>
    </location>
</feature>
<proteinExistence type="predicted"/>
<evidence type="ECO:0000313" key="2">
    <source>
        <dbReference type="EMBL" id="MDP8085853.1"/>
    </source>
</evidence>
<evidence type="ECO:0000313" key="4">
    <source>
        <dbReference type="Proteomes" id="UP000198883"/>
    </source>
</evidence>
<sequence length="149" mass="17435">MIHFKKNTGVKPASKEHIALVEQEVELTFTQEYLDFMAQNNGGEPIEKFFTLGDNEKVVERFLSFVDDYKENPLGWYDVAIVFNQIFDRLNEHLCPFAVCFGGDFLCFDFENTDDPRIVLWLHEESDEDKPYIVYVAENFKAFLSMLRA</sequence>